<dbReference type="Proteomes" id="UP001501035">
    <property type="component" value="Unassembled WGS sequence"/>
</dbReference>
<gene>
    <name evidence="2" type="primary">treY</name>
    <name evidence="2" type="ORF">GCM10010528_18670</name>
</gene>
<dbReference type="PANTHER" id="PTHR10357">
    <property type="entry name" value="ALPHA-AMYLASE FAMILY MEMBER"/>
    <property type="match status" value="1"/>
</dbReference>
<dbReference type="SUPFAM" id="SSF51445">
    <property type="entry name" value="(Trans)glycosidases"/>
    <property type="match status" value="1"/>
</dbReference>
<dbReference type="EMBL" id="BAAAVS010000024">
    <property type="protein sequence ID" value="GAA3038396.1"/>
    <property type="molecule type" value="Genomic_DNA"/>
</dbReference>
<dbReference type="Pfam" id="PF00128">
    <property type="entry name" value="Alpha-amylase"/>
    <property type="match status" value="1"/>
</dbReference>
<dbReference type="InterPro" id="IPR012767">
    <property type="entry name" value="Trehalose_TreY"/>
</dbReference>
<comment type="caution">
    <text evidence="2">The sequence shown here is derived from an EMBL/GenBank/DDBJ whole genome shotgun (WGS) entry which is preliminary data.</text>
</comment>
<accession>A0ABP6LDC7</accession>
<protein>
    <submittedName>
        <fullName evidence="2">Malto-oligosyltrehalose synthase</fullName>
    </submittedName>
</protein>
<dbReference type="RefSeq" id="WP_290705668.1">
    <property type="nucleotide sequence ID" value="NZ_BAAAVS010000024.1"/>
</dbReference>
<name>A0ABP6LDC7_9ACTN</name>
<dbReference type="Gene3D" id="1.10.10.470">
    <property type="entry name" value="Maltooligosyl trehalose synthase, domain 4"/>
    <property type="match status" value="1"/>
</dbReference>
<sequence length="773" mass="84308">MAKTSALVATYRVQLGPDFGFADLRAVLKPIAALGVSHLYLSPILAATPGSSHGYDWSPPARINPELGGPDEYARLRASAVRRGLGMIVDIVPQHVGIADPAANPWWADVLRHGLTSPYASWFDLLPSPEGVIELPVLGDDGINAVALDGDGNLVYHQRVFPTGPGTVHPGDSPAAVAARQHYRLLPHASGRYGYRRFTDVTDLAALRVELPEVYDATHGWLRDLVADDLLDGVRVDNLDGFAYPTAYLQRLRADLGPDRLIYVEKTLAPLEQLNPEFDVDGTTGYDQLAIIGTPFTSNAGLRELTELCEVTTGIAGDATWALLEQQKLKHEALALHYSAEHARLAVTLADAIGDQSPSITDLCAASAELIALMPVTRPDQHLASGLIREIGQVVADGDPLVRESIPVIVDAFEHNPAAGAELGQLCASVYVTAVENTLFYRNPRLVSLNELGCQAWLGLPEMSRFHTANLERAVRHPRALSTLTTHDTKRSEDVRTRISMLSQVPQRWALTVGQLMRAAPAPDPATGMFLLQNLFGAWPVDEDGPVEPDEHWRHRMRAYAVKTVREAGEHSSWARPATDFEERLTAWIDAVTAPAASGPLIDLVGLTFDAWRADATARKVVSLLCPGAGDIYQGTQWWTDSLTDPDNRGPVDYDRSLDHPKSRAIVNALAVRRRHPTSFGPGSTYVPLTAGGEAADRILAFGRGPSVERGPRVVVACARHTYSFAHEPQESTFLELPDGTWHDREGHRRFTGVVAVSELLERDHPVAVLEQR</sequence>
<dbReference type="SMART" id="SM00642">
    <property type="entry name" value="Aamy"/>
    <property type="match status" value="1"/>
</dbReference>
<dbReference type="NCBIfam" id="TIGR02401">
    <property type="entry name" value="trehalose_TreY"/>
    <property type="match status" value="1"/>
</dbReference>
<evidence type="ECO:0000259" key="1">
    <source>
        <dbReference type="SMART" id="SM00642"/>
    </source>
</evidence>
<evidence type="ECO:0000313" key="3">
    <source>
        <dbReference type="Proteomes" id="UP001501035"/>
    </source>
</evidence>
<proteinExistence type="predicted"/>
<organism evidence="2 3">
    <name type="scientific">Gordonia defluvii</name>
    <dbReference type="NCBI Taxonomy" id="283718"/>
    <lineage>
        <taxon>Bacteria</taxon>
        <taxon>Bacillati</taxon>
        <taxon>Actinomycetota</taxon>
        <taxon>Actinomycetes</taxon>
        <taxon>Mycobacteriales</taxon>
        <taxon>Gordoniaceae</taxon>
        <taxon>Gordonia</taxon>
    </lineage>
</organism>
<dbReference type="PANTHER" id="PTHR10357:SF216">
    <property type="entry name" value="MALTOOLIGOSYL TREHALOSE SYNTHASE-RELATED"/>
    <property type="match status" value="1"/>
</dbReference>
<dbReference type="InterPro" id="IPR006047">
    <property type="entry name" value="GH13_cat_dom"/>
</dbReference>
<evidence type="ECO:0000313" key="2">
    <source>
        <dbReference type="EMBL" id="GAA3038396.1"/>
    </source>
</evidence>
<keyword evidence="3" id="KW-1185">Reference proteome</keyword>
<dbReference type="InterPro" id="IPR017853">
    <property type="entry name" value="GH"/>
</dbReference>
<dbReference type="InterPro" id="IPR013797">
    <property type="entry name" value="Maltooligo_trehalose_synth_4"/>
</dbReference>
<feature type="domain" description="Glycosyl hydrolase family 13 catalytic" evidence="1">
    <location>
        <begin position="5"/>
        <end position="374"/>
    </location>
</feature>
<reference evidence="3" key="1">
    <citation type="journal article" date="2019" name="Int. J. Syst. Evol. Microbiol.">
        <title>The Global Catalogue of Microorganisms (GCM) 10K type strain sequencing project: providing services to taxonomists for standard genome sequencing and annotation.</title>
        <authorList>
            <consortium name="The Broad Institute Genomics Platform"/>
            <consortium name="The Broad Institute Genome Sequencing Center for Infectious Disease"/>
            <person name="Wu L."/>
            <person name="Ma J."/>
        </authorList>
    </citation>
    <scope>NUCLEOTIDE SEQUENCE [LARGE SCALE GENOMIC DNA]</scope>
    <source>
        <strain evidence="3">JCM 14234</strain>
    </source>
</reference>
<dbReference type="Gene3D" id="3.20.20.80">
    <property type="entry name" value="Glycosidases"/>
    <property type="match status" value="3"/>
</dbReference>